<sequence>VSSSAILVVCKAWLRVATPLLYHVVIGRSKAQARGLQRTPRDNPDLGKWI</sequence>
<dbReference type="AlphaFoldDB" id="A0AAD6TBY2"/>
<keyword evidence="2" id="KW-1185">Reference proteome</keyword>
<name>A0AAD6TBY2_9AGAR</name>
<proteinExistence type="predicted"/>
<protein>
    <submittedName>
        <fullName evidence="1">Uncharacterized protein</fullName>
    </submittedName>
</protein>
<evidence type="ECO:0000313" key="2">
    <source>
        <dbReference type="Proteomes" id="UP001218188"/>
    </source>
</evidence>
<reference evidence="1" key="1">
    <citation type="submission" date="2023-03" db="EMBL/GenBank/DDBJ databases">
        <title>Massive genome expansion in bonnet fungi (Mycena s.s.) driven by repeated elements and novel gene families across ecological guilds.</title>
        <authorList>
            <consortium name="Lawrence Berkeley National Laboratory"/>
            <person name="Harder C.B."/>
            <person name="Miyauchi S."/>
            <person name="Viragh M."/>
            <person name="Kuo A."/>
            <person name="Thoen E."/>
            <person name="Andreopoulos B."/>
            <person name="Lu D."/>
            <person name="Skrede I."/>
            <person name="Drula E."/>
            <person name="Henrissat B."/>
            <person name="Morin E."/>
            <person name="Kohler A."/>
            <person name="Barry K."/>
            <person name="LaButti K."/>
            <person name="Morin E."/>
            <person name="Salamov A."/>
            <person name="Lipzen A."/>
            <person name="Mereny Z."/>
            <person name="Hegedus B."/>
            <person name="Baldrian P."/>
            <person name="Stursova M."/>
            <person name="Weitz H."/>
            <person name="Taylor A."/>
            <person name="Grigoriev I.V."/>
            <person name="Nagy L.G."/>
            <person name="Martin F."/>
            <person name="Kauserud H."/>
        </authorList>
    </citation>
    <scope>NUCLEOTIDE SEQUENCE</scope>
    <source>
        <strain evidence="1">CBHHK200</strain>
    </source>
</reference>
<organism evidence="1 2">
    <name type="scientific">Mycena alexandri</name>
    <dbReference type="NCBI Taxonomy" id="1745969"/>
    <lineage>
        <taxon>Eukaryota</taxon>
        <taxon>Fungi</taxon>
        <taxon>Dikarya</taxon>
        <taxon>Basidiomycota</taxon>
        <taxon>Agaricomycotina</taxon>
        <taxon>Agaricomycetes</taxon>
        <taxon>Agaricomycetidae</taxon>
        <taxon>Agaricales</taxon>
        <taxon>Marasmiineae</taxon>
        <taxon>Mycenaceae</taxon>
        <taxon>Mycena</taxon>
    </lineage>
</organism>
<dbReference type="EMBL" id="JARJCM010000016">
    <property type="protein sequence ID" value="KAJ7041568.1"/>
    <property type="molecule type" value="Genomic_DNA"/>
</dbReference>
<evidence type="ECO:0000313" key="1">
    <source>
        <dbReference type="EMBL" id="KAJ7041568.1"/>
    </source>
</evidence>
<gene>
    <name evidence="1" type="ORF">C8F04DRAFT_947155</name>
</gene>
<feature type="non-terminal residue" evidence="1">
    <location>
        <position position="1"/>
    </location>
</feature>
<comment type="caution">
    <text evidence="1">The sequence shown here is derived from an EMBL/GenBank/DDBJ whole genome shotgun (WGS) entry which is preliminary data.</text>
</comment>
<accession>A0AAD6TBY2</accession>
<dbReference type="Proteomes" id="UP001218188">
    <property type="component" value="Unassembled WGS sequence"/>
</dbReference>